<dbReference type="InterPro" id="IPR008417">
    <property type="entry name" value="BAP29/BAP31"/>
</dbReference>
<dbReference type="GO" id="GO:0070973">
    <property type="term" value="P:protein localization to endoplasmic reticulum exit site"/>
    <property type="evidence" value="ECO:0007669"/>
    <property type="project" value="UniProtKB-UniRule"/>
</dbReference>
<dbReference type="Proteomes" id="UP000811609">
    <property type="component" value="Chromosome 11"/>
</dbReference>
<dbReference type="AlphaFoldDB" id="A0A8T1PA17"/>
<feature type="transmembrane region" description="Helical" evidence="1">
    <location>
        <begin position="91"/>
        <end position="111"/>
    </location>
</feature>
<dbReference type="GO" id="GO:0005789">
    <property type="term" value="C:endoplasmic reticulum membrane"/>
    <property type="evidence" value="ECO:0007669"/>
    <property type="project" value="UniProtKB-SubCell"/>
</dbReference>
<comment type="caution">
    <text evidence="2">The sequence shown here is derived from an EMBL/GenBank/DDBJ whole genome shotgun (WGS) entry which is preliminary data.</text>
</comment>
<reference evidence="2" key="1">
    <citation type="submission" date="2020-12" db="EMBL/GenBank/DDBJ databases">
        <title>WGS assembly of Carya illinoinensis cv. Pawnee.</title>
        <authorList>
            <person name="Platts A."/>
            <person name="Shu S."/>
            <person name="Wright S."/>
            <person name="Barry K."/>
            <person name="Edger P."/>
            <person name="Pires J.C."/>
            <person name="Schmutz J."/>
        </authorList>
    </citation>
    <scope>NUCLEOTIDE SEQUENCE</scope>
    <source>
        <tissue evidence="2">Leaf</tissue>
    </source>
</reference>
<comment type="subcellular location">
    <subcellularLocation>
        <location evidence="1">Endoplasmic reticulum membrane</location>
        <topology evidence="1">Multi-pass membrane protein</topology>
    </subcellularLocation>
</comment>
<feature type="transmembrane region" description="Helical" evidence="1">
    <location>
        <begin position="43"/>
        <end position="66"/>
    </location>
</feature>
<keyword evidence="1" id="KW-0931">ER-Golgi transport</keyword>
<accession>A0A8T1PA17</accession>
<keyword evidence="1" id="KW-0813">Transport</keyword>
<name>A0A8T1PA17_CARIL</name>
<proteinExistence type="inferred from homology"/>
<keyword evidence="4" id="KW-1185">Reference proteome</keyword>
<evidence type="ECO:0000256" key="1">
    <source>
        <dbReference type="RuleBase" id="RU367026"/>
    </source>
</evidence>
<organism evidence="2 4">
    <name type="scientific">Carya illinoinensis</name>
    <name type="common">Pecan</name>
    <dbReference type="NCBI Taxonomy" id="32201"/>
    <lineage>
        <taxon>Eukaryota</taxon>
        <taxon>Viridiplantae</taxon>
        <taxon>Streptophyta</taxon>
        <taxon>Embryophyta</taxon>
        <taxon>Tracheophyta</taxon>
        <taxon>Spermatophyta</taxon>
        <taxon>Magnoliopsida</taxon>
        <taxon>eudicotyledons</taxon>
        <taxon>Gunneridae</taxon>
        <taxon>Pentapetalae</taxon>
        <taxon>rosids</taxon>
        <taxon>fabids</taxon>
        <taxon>Fagales</taxon>
        <taxon>Juglandaceae</taxon>
        <taxon>Carya</taxon>
    </lineage>
</organism>
<evidence type="ECO:0000313" key="3">
    <source>
        <dbReference type="EMBL" id="KAG6689730.1"/>
    </source>
</evidence>
<gene>
    <name evidence="2" type="ORF">CIPAW_11G192000</name>
    <name evidence="3" type="ORF">I3842_11G189100</name>
</gene>
<evidence type="ECO:0000313" key="4">
    <source>
        <dbReference type="Proteomes" id="UP000811609"/>
    </source>
</evidence>
<dbReference type="GO" id="GO:0006886">
    <property type="term" value="P:intracellular protein transport"/>
    <property type="evidence" value="ECO:0007669"/>
    <property type="project" value="UniProtKB-UniRule"/>
</dbReference>
<evidence type="ECO:0000313" key="2">
    <source>
        <dbReference type="EMBL" id="KAG6637640.1"/>
    </source>
</evidence>
<feature type="transmembrane region" description="Helical" evidence="1">
    <location>
        <begin position="6"/>
        <end position="22"/>
    </location>
</feature>
<protein>
    <recommendedName>
        <fullName evidence="1">Endoplasmic reticulum transmembrane protein</fullName>
    </recommendedName>
</protein>
<dbReference type="OrthoDB" id="435607at2759"/>
<dbReference type="PANTHER" id="PTHR12701">
    <property type="entry name" value="BCR-ASSOCIATED PROTEIN, BAP"/>
    <property type="match status" value="1"/>
</dbReference>
<sequence length="131" mass="14823">MIHLMFMLVLAEMALILSLLFRTPLRKLVMMGLDRLKQGRGRLVANTVAATMTLLFSSIIYHATIIHKRSAEASMVNPTEEVLMAQRELEASLIGFSLFLALTIDRLYYLIKELYLLRTSLEAAIIMHQAG</sequence>
<comment type="function">
    <text evidence="1">May play a role in anterograde transport of membrane proteins from the endoplasmic reticulum to the Golgi.</text>
</comment>
<keyword evidence="1" id="KW-0812">Transmembrane</keyword>
<reference evidence="3" key="2">
    <citation type="submission" date="2021-01" db="EMBL/GenBank/DDBJ databases">
        <authorList>
            <person name="Lovell J.T."/>
            <person name="Bentley N."/>
            <person name="Bhattarai G."/>
            <person name="Jenkins J.W."/>
            <person name="Sreedasyam A."/>
            <person name="Alarcon Y."/>
            <person name="Bock C."/>
            <person name="Boston L."/>
            <person name="Carlson J."/>
            <person name="Cervantes K."/>
            <person name="Clermont K."/>
            <person name="Krom N."/>
            <person name="Kubenka K."/>
            <person name="Mamidi S."/>
            <person name="Mattison C."/>
            <person name="Monteros M."/>
            <person name="Pisani C."/>
            <person name="Plott C."/>
            <person name="Rajasekar S."/>
            <person name="Rhein H.S."/>
            <person name="Rohla C."/>
            <person name="Song M."/>
            <person name="Hilaire R.S."/>
            <person name="Shu S."/>
            <person name="Wells L."/>
            <person name="Wang X."/>
            <person name="Webber J."/>
            <person name="Heerema R.J."/>
            <person name="Klein P."/>
            <person name="Conner P."/>
            <person name="Grauke L."/>
            <person name="Grimwood J."/>
            <person name="Schmutz J."/>
            <person name="Randall J.J."/>
        </authorList>
    </citation>
    <scope>NUCLEOTIDE SEQUENCE</scope>
    <source>
        <tissue evidence="3">Leaf</tissue>
    </source>
</reference>
<dbReference type="PANTHER" id="PTHR12701:SF42">
    <property type="entry name" value="ENDOPLASMIC RETICULUM TRANSMEMBRANE PROTEIN"/>
    <property type="match status" value="1"/>
</dbReference>
<dbReference type="EMBL" id="CM031835">
    <property type="protein sequence ID" value="KAG6689730.1"/>
    <property type="molecule type" value="Genomic_DNA"/>
</dbReference>
<keyword evidence="1" id="KW-1133">Transmembrane helix</keyword>
<keyword evidence="1" id="KW-0653">Protein transport</keyword>
<dbReference type="GO" id="GO:0006888">
    <property type="term" value="P:endoplasmic reticulum to Golgi vesicle-mediated transport"/>
    <property type="evidence" value="ECO:0007669"/>
    <property type="project" value="UniProtKB-UniRule"/>
</dbReference>
<keyword evidence="1" id="KW-0472">Membrane</keyword>
<keyword evidence="1" id="KW-0256">Endoplasmic reticulum</keyword>
<dbReference type="Proteomes" id="UP000811246">
    <property type="component" value="Chromosome 11"/>
</dbReference>
<dbReference type="EMBL" id="CM031819">
    <property type="protein sequence ID" value="KAG6637640.1"/>
    <property type="molecule type" value="Genomic_DNA"/>
</dbReference>
<comment type="similarity">
    <text evidence="1">Belongs to the BCAP29/BCAP31 family.</text>
</comment>